<comment type="caution">
    <text evidence="1">The sequence shown here is derived from an EMBL/GenBank/DDBJ whole genome shotgun (WGS) entry which is preliminary data.</text>
</comment>
<reference evidence="1" key="1">
    <citation type="submission" date="2022-03" db="EMBL/GenBank/DDBJ databases">
        <authorList>
            <person name="Lindestad O."/>
        </authorList>
    </citation>
    <scope>NUCLEOTIDE SEQUENCE</scope>
</reference>
<dbReference type="EMBL" id="CAKXAJ010002737">
    <property type="protein sequence ID" value="CAH2208226.1"/>
    <property type="molecule type" value="Genomic_DNA"/>
</dbReference>
<dbReference type="OrthoDB" id="6925509at2759"/>
<evidence type="ECO:0000313" key="2">
    <source>
        <dbReference type="Proteomes" id="UP000838756"/>
    </source>
</evidence>
<gene>
    <name evidence="1" type="primary">jg19525</name>
    <name evidence="1" type="ORF">PAEG_LOCUS842</name>
</gene>
<keyword evidence="2" id="KW-1185">Reference proteome</keyword>
<accession>A0A8S4QIR9</accession>
<sequence length="118" mass="13306">MGQMLQSTTKTIEVREVYSLVGPCGGAPHQCLFHSARPGPTEGGRPIPAYFVRYRRHPPRVPLHLRTTNVRGAAATKEKTPFKWPTSRVPYLALSLCVPRMSHDAKDTCTRFRQTQFT</sequence>
<name>A0A8S4QIR9_9NEOP</name>
<dbReference type="AlphaFoldDB" id="A0A8S4QIR9"/>
<evidence type="ECO:0000313" key="1">
    <source>
        <dbReference type="EMBL" id="CAH2208226.1"/>
    </source>
</evidence>
<protein>
    <submittedName>
        <fullName evidence="1">Jg19525 protein</fullName>
    </submittedName>
</protein>
<organism evidence="1 2">
    <name type="scientific">Pararge aegeria aegeria</name>
    <dbReference type="NCBI Taxonomy" id="348720"/>
    <lineage>
        <taxon>Eukaryota</taxon>
        <taxon>Metazoa</taxon>
        <taxon>Ecdysozoa</taxon>
        <taxon>Arthropoda</taxon>
        <taxon>Hexapoda</taxon>
        <taxon>Insecta</taxon>
        <taxon>Pterygota</taxon>
        <taxon>Neoptera</taxon>
        <taxon>Endopterygota</taxon>
        <taxon>Lepidoptera</taxon>
        <taxon>Glossata</taxon>
        <taxon>Ditrysia</taxon>
        <taxon>Papilionoidea</taxon>
        <taxon>Nymphalidae</taxon>
        <taxon>Satyrinae</taxon>
        <taxon>Satyrini</taxon>
        <taxon>Parargina</taxon>
        <taxon>Pararge</taxon>
    </lineage>
</organism>
<proteinExistence type="predicted"/>
<dbReference type="Proteomes" id="UP000838756">
    <property type="component" value="Unassembled WGS sequence"/>
</dbReference>